<feature type="coiled-coil region" evidence="1">
    <location>
        <begin position="63"/>
        <end position="90"/>
    </location>
</feature>
<evidence type="ECO:0000256" key="3">
    <source>
        <dbReference type="SAM" id="Phobius"/>
    </source>
</evidence>
<sequence length="364" mass="41229">MTEQESTPNMSVTVPSAAEPIPSAAPASPLAAPRQPRQWLAGVAILLLIATAAGAYVYDNSRQQQQRELIHQLELRLAALQEQQPGLQENDKQRQQQILNLGTEQQHLADKQGMLEKQLLQLQSRRPNDWLLAEADYLVRMAGRKLWLEHDATAAQMLLSEADNRLRDLNDPSLLPLRQALAKDIAGLKELPQLDSEGLVLRLGALIDNVDQLTLLGLNANQNTPSTPVDAPSEDLADWRSNLGKSWHAFTDSFITIRRRDGQVEALLSPQQEWYLKENLKTRFLQAQLAIYREQQAVYEDNLTKADKWIEQYYDPNDATTQYMHSEIARLLEQAVSVSLPKQFQSQTQLEDLVRQRLQHLAAE</sequence>
<dbReference type="InterPro" id="IPR007470">
    <property type="entry name" value="HemX"/>
</dbReference>
<protein>
    <submittedName>
        <fullName evidence="4">Uroporphyrinogen-III C-methyltransferase</fullName>
    </submittedName>
</protein>
<feature type="compositionally biased region" description="Low complexity" evidence="2">
    <location>
        <begin position="15"/>
        <end position="30"/>
    </location>
</feature>
<evidence type="ECO:0000256" key="2">
    <source>
        <dbReference type="SAM" id="MobiDB-lite"/>
    </source>
</evidence>
<proteinExistence type="predicted"/>
<dbReference type="EMBL" id="JBHSAF010000003">
    <property type="protein sequence ID" value="MFC3912832.1"/>
    <property type="molecule type" value="Genomic_DNA"/>
</dbReference>
<dbReference type="PANTHER" id="PTHR38043">
    <property type="entry name" value="PROTEIN HEMX"/>
    <property type="match status" value="1"/>
</dbReference>
<dbReference type="RefSeq" id="WP_377151028.1">
    <property type="nucleotide sequence ID" value="NZ_JBHSAF010000003.1"/>
</dbReference>
<name>A0ABV8CKU5_9GAMM</name>
<gene>
    <name evidence="4" type="ORF">ACFOSS_05050</name>
</gene>
<evidence type="ECO:0000313" key="5">
    <source>
        <dbReference type="Proteomes" id="UP001595692"/>
    </source>
</evidence>
<accession>A0ABV8CKU5</accession>
<keyword evidence="3" id="KW-0812">Transmembrane</keyword>
<organism evidence="4 5">
    <name type="scientific">Pseudaeromonas sharmana</name>
    <dbReference type="NCBI Taxonomy" id="328412"/>
    <lineage>
        <taxon>Bacteria</taxon>
        <taxon>Pseudomonadati</taxon>
        <taxon>Pseudomonadota</taxon>
        <taxon>Gammaproteobacteria</taxon>
        <taxon>Aeromonadales</taxon>
        <taxon>Aeromonadaceae</taxon>
        <taxon>Pseudaeromonas</taxon>
    </lineage>
</organism>
<dbReference type="Pfam" id="PF04375">
    <property type="entry name" value="HemX"/>
    <property type="match status" value="1"/>
</dbReference>
<feature type="compositionally biased region" description="Polar residues" evidence="2">
    <location>
        <begin position="1"/>
        <end position="14"/>
    </location>
</feature>
<keyword evidence="3" id="KW-0472">Membrane</keyword>
<keyword evidence="5" id="KW-1185">Reference proteome</keyword>
<dbReference type="Proteomes" id="UP001595692">
    <property type="component" value="Unassembled WGS sequence"/>
</dbReference>
<keyword evidence="3" id="KW-1133">Transmembrane helix</keyword>
<reference evidence="5" key="1">
    <citation type="journal article" date="2019" name="Int. J. Syst. Evol. Microbiol.">
        <title>The Global Catalogue of Microorganisms (GCM) 10K type strain sequencing project: providing services to taxonomists for standard genome sequencing and annotation.</title>
        <authorList>
            <consortium name="The Broad Institute Genomics Platform"/>
            <consortium name="The Broad Institute Genome Sequencing Center for Infectious Disease"/>
            <person name="Wu L."/>
            <person name="Ma J."/>
        </authorList>
    </citation>
    <scope>NUCLEOTIDE SEQUENCE [LARGE SCALE GENOMIC DNA]</scope>
    <source>
        <strain evidence="5">CCUG 54939</strain>
    </source>
</reference>
<evidence type="ECO:0000313" key="4">
    <source>
        <dbReference type="EMBL" id="MFC3912832.1"/>
    </source>
</evidence>
<evidence type="ECO:0000256" key="1">
    <source>
        <dbReference type="SAM" id="Coils"/>
    </source>
</evidence>
<keyword evidence="1" id="KW-0175">Coiled coil</keyword>
<feature type="transmembrane region" description="Helical" evidence="3">
    <location>
        <begin position="39"/>
        <end position="58"/>
    </location>
</feature>
<feature type="region of interest" description="Disordered" evidence="2">
    <location>
        <begin position="1"/>
        <end position="30"/>
    </location>
</feature>
<comment type="caution">
    <text evidence="4">The sequence shown here is derived from an EMBL/GenBank/DDBJ whole genome shotgun (WGS) entry which is preliminary data.</text>
</comment>
<dbReference type="PANTHER" id="PTHR38043:SF1">
    <property type="entry name" value="PROTEIN HEMX"/>
    <property type="match status" value="1"/>
</dbReference>